<evidence type="ECO:0000256" key="1">
    <source>
        <dbReference type="SAM" id="MobiDB-lite"/>
    </source>
</evidence>
<feature type="compositionally biased region" description="Polar residues" evidence="1">
    <location>
        <begin position="678"/>
        <end position="687"/>
    </location>
</feature>
<feature type="region of interest" description="Disordered" evidence="1">
    <location>
        <begin position="530"/>
        <end position="687"/>
    </location>
</feature>
<comment type="caution">
    <text evidence="3">The sequence shown here is derived from an EMBL/GenBank/DDBJ whole genome shotgun (WGS) entry which is preliminary data.</text>
</comment>
<keyword evidence="3" id="KW-0808">Transferase</keyword>
<feature type="transmembrane region" description="Helical" evidence="2">
    <location>
        <begin position="690"/>
        <end position="708"/>
    </location>
</feature>
<name>A0A9D1TDK5_9FIRM</name>
<feature type="transmembrane region" description="Helical" evidence="2">
    <location>
        <begin position="12"/>
        <end position="36"/>
    </location>
</feature>
<reference evidence="3" key="2">
    <citation type="journal article" date="2021" name="PeerJ">
        <title>Extensive microbial diversity within the chicken gut microbiome revealed by metagenomics and culture.</title>
        <authorList>
            <person name="Gilroy R."/>
            <person name="Ravi A."/>
            <person name="Getino M."/>
            <person name="Pursley I."/>
            <person name="Horton D.L."/>
            <person name="Alikhan N.F."/>
            <person name="Baker D."/>
            <person name="Gharbi K."/>
            <person name="Hall N."/>
            <person name="Watson M."/>
            <person name="Adriaenssens E.M."/>
            <person name="Foster-Nyarko E."/>
            <person name="Jarju S."/>
            <person name="Secka A."/>
            <person name="Antonio M."/>
            <person name="Oren A."/>
            <person name="Chaudhuri R.R."/>
            <person name="La Ragione R."/>
            <person name="Hildebrand F."/>
            <person name="Pallen M.J."/>
        </authorList>
    </citation>
    <scope>NUCLEOTIDE SEQUENCE</scope>
    <source>
        <strain evidence="3">CHK183-6373</strain>
    </source>
</reference>
<reference evidence="3" key="1">
    <citation type="submission" date="2020-10" db="EMBL/GenBank/DDBJ databases">
        <authorList>
            <person name="Gilroy R."/>
        </authorList>
    </citation>
    <scope>NUCLEOTIDE SEQUENCE</scope>
    <source>
        <strain evidence="3">CHK183-6373</strain>
    </source>
</reference>
<evidence type="ECO:0000313" key="3">
    <source>
        <dbReference type="EMBL" id="HIV27942.1"/>
    </source>
</evidence>
<feature type="region of interest" description="Disordered" evidence="1">
    <location>
        <begin position="231"/>
        <end position="277"/>
    </location>
</feature>
<feature type="compositionally biased region" description="Polar residues" evidence="1">
    <location>
        <begin position="567"/>
        <end position="583"/>
    </location>
</feature>
<dbReference type="PANTHER" id="PTHR40050:SF1">
    <property type="entry name" value="INNER SPORE COAT PROTEIN H"/>
    <property type="match status" value="1"/>
</dbReference>
<organism evidence="3 4">
    <name type="scientific">Candidatus Ornithocaccomicrobium faecavium</name>
    <dbReference type="NCBI Taxonomy" id="2840890"/>
    <lineage>
        <taxon>Bacteria</taxon>
        <taxon>Bacillati</taxon>
        <taxon>Bacillota</taxon>
        <taxon>Clostridia</taxon>
        <taxon>Candidatus Ornithocaccomicrobium</taxon>
    </lineage>
</organism>
<dbReference type="AlphaFoldDB" id="A0A9D1TDK5"/>
<keyword evidence="2" id="KW-0812">Transmembrane</keyword>
<accession>A0A9D1TDK5</accession>
<dbReference type="GO" id="GO:0016301">
    <property type="term" value="F:kinase activity"/>
    <property type="evidence" value="ECO:0007669"/>
    <property type="project" value="UniProtKB-KW"/>
</dbReference>
<evidence type="ECO:0000313" key="4">
    <source>
        <dbReference type="Proteomes" id="UP000886884"/>
    </source>
</evidence>
<feature type="compositionally biased region" description="Low complexity" evidence="1">
    <location>
        <begin position="645"/>
        <end position="662"/>
    </location>
</feature>
<keyword evidence="2" id="KW-0472">Membrane</keyword>
<gene>
    <name evidence="3" type="ORF">IAA64_08235</name>
</gene>
<sequence length="713" mass="76625">MSGSKYFERVAWSITALVLAVTILFMNGNWIGIAAMERTMGYESRLFDATKVHSIDIVMDDWDTFIANATSEEYYAANVVIDGEAYKNVGIRAKGNTSLSTVASLGSERYSFKIEFDHYDSTKSYYGLDKLSLNNLIQDSTMMKDYLVYTMMNEFGVNSSLCSYVYITVNGEDWGLYVAVEGVEEAFLERNYGSNYGELYKPDSMSFGGGRGNGGDFDINDLGFDFGGNSQDASASGDAAGEWDPSAIFGGGQPPNMPSDMPSFEGSETGDGDSPAGIPEDFDPSEMFGGGGFSFGMGSSDVKLQYIDDELDSYSNIWNNAKTDITEADQHRLIASLKKLSANEEIESVVDVEQVIRYFVVHNYVCNDDSYTGMMVHNYYLYEKDGQLAMIPWDYNLSFGTFSAMNATSTVNTPIDSPVSGGSSDRPMLNWIFEDEEYTALYHQYFAEFLSSVDIQGIIDDAYNLIKSYVAKDPTAFYTYEEFELGVETLRQFCSMRSESISLQLENGETTENMSYVDASGITLSDMGSMSGMGGFGGDRPSMPGGMEGFDGADFGNAPGTEVPDNASAQAAGQNGTATSEPSTDAADAAPQEAGEDAAQDEPAASAGNAPDGFDFSGLPEDFDPSSLPEEFSGGFSAPPSSEQTETTPAADSATAEDAGASRPSGGGAQGPDGAFRSNWTGTSSSSQEGWIWIGASAAILAIGLIIAKKYKS</sequence>
<dbReference type="EMBL" id="DVOT01000146">
    <property type="protein sequence ID" value="HIV27942.1"/>
    <property type="molecule type" value="Genomic_DNA"/>
</dbReference>
<evidence type="ECO:0000256" key="2">
    <source>
        <dbReference type="SAM" id="Phobius"/>
    </source>
</evidence>
<protein>
    <submittedName>
        <fullName evidence="3">CotH kinase family protein</fullName>
    </submittedName>
</protein>
<dbReference type="InterPro" id="IPR014867">
    <property type="entry name" value="Spore_coat_CotH_CotH2/3/7"/>
</dbReference>
<dbReference type="PANTHER" id="PTHR40050">
    <property type="entry name" value="INNER SPORE COAT PROTEIN H"/>
    <property type="match status" value="1"/>
</dbReference>
<keyword evidence="3" id="KW-0418">Kinase</keyword>
<dbReference type="Proteomes" id="UP000886884">
    <property type="component" value="Unassembled WGS sequence"/>
</dbReference>
<dbReference type="Pfam" id="PF08757">
    <property type="entry name" value="CotH"/>
    <property type="match status" value="2"/>
</dbReference>
<proteinExistence type="predicted"/>
<keyword evidence="2" id="KW-1133">Transmembrane helix</keyword>